<keyword evidence="2" id="KW-0804">Transcription</keyword>
<proteinExistence type="predicted"/>
<evidence type="ECO:0000313" key="4">
    <source>
        <dbReference type="EMBL" id="KAK4729734.1"/>
    </source>
</evidence>
<comment type="caution">
    <text evidence="4">The sequence shown here is derived from an EMBL/GenBank/DDBJ whole genome shotgun (WGS) entry which is preliminary data.</text>
</comment>
<feature type="domain" description="NET" evidence="3">
    <location>
        <begin position="55"/>
        <end position="136"/>
    </location>
</feature>
<dbReference type="AlphaFoldDB" id="A0AAV9LXL9"/>
<dbReference type="Pfam" id="PF17035">
    <property type="entry name" value="BET"/>
    <property type="match status" value="1"/>
</dbReference>
<dbReference type="InterPro" id="IPR038336">
    <property type="entry name" value="NET_sf"/>
</dbReference>
<evidence type="ECO:0000259" key="3">
    <source>
        <dbReference type="PROSITE" id="PS51525"/>
    </source>
</evidence>
<gene>
    <name evidence="4" type="ORF">R3W88_022722</name>
</gene>
<name>A0AAV9LXL9_9SOLN</name>
<protein>
    <recommendedName>
        <fullName evidence="3">NET domain-containing protein</fullName>
    </recommendedName>
</protein>
<accession>A0AAV9LXL9</accession>
<dbReference type="Gene3D" id="1.20.1270.220">
    <property type="match status" value="1"/>
</dbReference>
<organism evidence="4 5">
    <name type="scientific">Solanum pinnatisectum</name>
    <name type="common">tansyleaf nightshade</name>
    <dbReference type="NCBI Taxonomy" id="50273"/>
    <lineage>
        <taxon>Eukaryota</taxon>
        <taxon>Viridiplantae</taxon>
        <taxon>Streptophyta</taxon>
        <taxon>Embryophyta</taxon>
        <taxon>Tracheophyta</taxon>
        <taxon>Spermatophyta</taxon>
        <taxon>Magnoliopsida</taxon>
        <taxon>eudicotyledons</taxon>
        <taxon>Gunneridae</taxon>
        <taxon>Pentapetalae</taxon>
        <taxon>asterids</taxon>
        <taxon>lamiids</taxon>
        <taxon>Solanales</taxon>
        <taxon>Solanaceae</taxon>
        <taxon>Solanoideae</taxon>
        <taxon>Solaneae</taxon>
        <taxon>Solanum</taxon>
    </lineage>
</organism>
<reference evidence="4 5" key="1">
    <citation type="submission" date="2023-10" db="EMBL/GenBank/DDBJ databases">
        <title>Genome-Wide Identification Analysis in wild type Solanum Pinnatisectum Reveals Some Genes Defensing Phytophthora Infestans.</title>
        <authorList>
            <person name="Sun C."/>
        </authorList>
    </citation>
    <scope>NUCLEOTIDE SEQUENCE [LARGE SCALE GENOMIC DNA]</scope>
    <source>
        <strain evidence="4">LQN</strain>
        <tissue evidence="4">Leaf</tissue>
    </source>
</reference>
<keyword evidence="1" id="KW-0805">Transcription regulation</keyword>
<evidence type="ECO:0000313" key="5">
    <source>
        <dbReference type="Proteomes" id="UP001311915"/>
    </source>
</evidence>
<dbReference type="EMBL" id="JAWPEI010000004">
    <property type="protein sequence ID" value="KAK4729734.1"/>
    <property type="molecule type" value="Genomic_DNA"/>
</dbReference>
<dbReference type="InterPro" id="IPR027353">
    <property type="entry name" value="NET_dom"/>
</dbReference>
<dbReference type="Proteomes" id="UP001311915">
    <property type="component" value="Unassembled WGS sequence"/>
</dbReference>
<evidence type="ECO:0000256" key="2">
    <source>
        <dbReference type="ARBA" id="ARBA00023163"/>
    </source>
</evidence>
<evidence type="ECO:0000256" key="1">
    <source>
        <dbReference type="ARBA" id="ARBA00023015"/>
    </source>
</evidence>
<dbReference type="PANTHER" id="PTHR45926">
    <property type="entry name" value="OSJNBA0053K19.4 PROTEIN"/>
    <property type="match status" value="1"/>
</dbReference>
<dbReference type="PROSITE" id="PS51525">
    <property type="entry name" value="NET"/>
    <property type="match status" value="1"/>
</dbReference>
<keyword evidence="5" id="KW-1185">Reference proteome</keyword>
<sequence>MYPDADLPTPATSRNVCRPILFVDEYQVLTYVPEASVLKRSKSITGAADTSSKKEASIFQNKMDMTIEETRKLIRDLENLPPEKLGAVGQIIKTRGKIFKQNNEELELDIDSVDVETLWELDRFVTNYNKSKAEVVVQARARVVQNAPITTLRVSGVIEADNS</sequence>